<dbReference type="Proteomes" id="UP000216752">
    <property type="component" value="Chromosome"/>
</dbReference>
<dbReference type="InterPro" id="IPR029000">
    <property type="entry name" value="Cyclophilin-like_dom_sf"/>
</dbReference>
<dbReference type="GO" id="GO:0017168">
    <property type="term" value="F:5-oxoprolinase (ATP-hydrolyzing) activity"/>
    <property type="evidence" value="ECO:0007669"/>
    <property type="project" value="UniProtKB-EC"/>
</dbReference>
<dbReference type="PANTHER" id="PTHR34698">
    <property type="entry name" value="5-OXOPROLINASE SUBUNIT B"/>
    <property type="match status" value="1"/>
</dbReference>
<organism evidence="5 6">
    <name type="scientific">Sporomusa silvacetica DSM 10669</name>
    <dbReference type="NCBI Taxonomy" id="1123289"/>
    <lineage>
        <taxon>Bacteria</taxon>
        <taxon>Bacillati</taxon>
        <taxon>Bacillota</taxon>
        <taxon>Negativicutes</taxon>
        <taxon>Selenomonadales</taxon>
        <taxon>Sporomusaceae</taxon>
        <taxon>Sporomusa</taxon>
    </lineage>
</organism>
<reference evidence="5" key="1">
    <citation type="submission" date="2024-05" db="EMBL/GenBank/DDBJ databases">
        <title>Isolation and characterization of Sporomusa carbonis sp. nov., a carboxydotrophic hydrogenogen in the genus of Sporomusa isolated from a charcoal burning pile.</title>
        <authorList>
            <person name="Boeer T."/>
            <person name="Rosenbaum F."/>
            <person name="Eysell L."/>
            <person name="Mueller V."/>
            <person name="Daniel R."/>
            <person name="Poehlein A."/>
        </authorList>
    </citation>
    <scope>NUCLEOTIDE SEQUENCE [LARGE SCALE GENOMIC DNA]</scope>
    <source>
        <strain evidence="5">DSM 10669</strain>
    </source>
</reference>
<dbReference type="Gene3D" id="3.30.1360.40">
    <property type="match status" value="1"/>
</dbReference>
<dbReference type="RefSeq" id="WP_245867539.1">
    <property type="nucleotide sequence ID" value="NZ_CP155573.1"/>
</dbReference>
<keyword evidence="6" id="KW-1185">Reference proteome</keyword>
<evidence type="ECO:0000259" key="4">
    <source>
        <dbReference type="SMART" id="SM00796"/>
    </source>
</evidence>
<dbReference type="Gene3D" id="2.40.100.10">
    <property type="entry name" value="Cyclophilin-like"/>
    <property type="match status" value="1"/>
</dbReference>
<protein>
    <submittedName>
        <fullName evidence="5">5-oxoprolinase subunit B</fullName>
        <ecNumber evidence="5">3.5.2.9</ecNumber>
    </submittedName>
</protein>
<evidence type="ECO:0000313" key="6">
    <source>
        <dbReference type="Proteomes" id="UP000216752"/>
    </source>
</evidence>
<dbReference type="NCBIfam" id="TIGR00370">
    <property type="entry name" value="5-oxoprolinase subunit PxpB"/>
    <property type="match status" value="1"/>
</dbReference>
<feature type="domain" description="Carboxyltransferase" evidence="4">
    <location>
        <begin position="12"/>
        <end position="228"/>
    </location>
</feature>
<name>A0ABZ3IT13_9FIRM</name>
<dbReference type="InterPro" id="IPR003833">
    <property type="entry name" value="CT_C_D"/>
</dbReference>
<evidence type="ECO:0000256" key="3">
    <source>
        <dbReference type="ARBA" id="ARBA00022840"/>
    </source>
</evidence>
<evidence type="ECO:0000313" key="5">
    <source>
        <dbReference type="EMBL" id="XFO68701.1"/>
    </source>
</evidence>
<dbReference type="Pfam" id="PF02682">
    <property type="entry name" value="CT_C_D"/>
    <property type="match status" value="1"/>
</dbReference>
<keyword evidence="2 5" id="KW-0378">Hydrolase</keyword>
<dbReference type="EMBL" id="CP155573">
    <property type="protein sequence ID" value="XFO68701.1"/>
    <property type="molecule type" value="Genomic_DNA"/>
</dbReference>
<evidence type="ECO:0000256" key="1">
    <source>
        <dbReference type="ARBA" id="ARBA00022741"/>
    </source>
</evidence>
<dbReference type="SUPFAM" id="SSF50891">
    <property type="entry name" value="Cyclophilin-like"/>
    <property type="match status" value="1"/>
</dbReference>
<keyword evidence="1" id="KW-0547">Nucleotide-binding</keyword>
<accession>A0ABZ3IT13</accession>
<gene>
    <name evidence="5" type="primary">pxpB_1</name>
    <name evidence="5" type="ORF">SPSIL_049240</name>
</gene>
<dbReference type="InterPro" id="IPR010016">
    <property type="entry name" value="PxpB"/>
</dbReference>
<dbReference type="SUPFAM" id="SSF160467">
    <property type="entry name" value="PH0987 N-terminal domain-like"/>
    <property type="match status" value="1"/>
</dbReference>
<sequence>MKQQTERTVPEYQLLPVGEAALMVEFGKGINPKTNKKVKALADYLDRQPLPGMLEYVSAYSSVTVFFNPVQVKRLCERQFDLQLEPLAYQILADLLVKVLSKLDNSVVTMPRTVEIPVCYGGEYGPDLAYVAEHNNLTMEEVIEIHSQGQYLVYMIGFAPGFPYLGGMSEKIATPRRPSPRLEIPAGSVGIAGMQTGVYPITTPGGWQLIGRTPLPLFRPQDECPSLLQAGDLIRFRPIPLAEYGEYEGARS</sequence>
<keyword evidence="3" id="KW-0067">ATP-binding</keyword>
<proteinExistence type="predicted"/>
<dbReference type="EC" id="3.5.2.9" evidence="5"/>
<dbReference type="SMART" id="SM00796">
    <property type="entry name" value="AHS1"/>
    <property type="match status" value="1"/>
</dbReference>
<evidence type="ECO:0000256" key="2">
    <source>
        <dbReference type="ARBA" id="ARBA00022801"/>
    </source>
</evidence>
<dbReference type="PANTHER" id="PTHR34698:SF2">
    <property type="entry name" value="5-OXOPROLINASE SUBUNIT B"/>
    <property type="match status" value="1"/>
</dbReference>